<proteinExistence type="predicted"/>
<dbReference type="InterPro" id="IPR009571">
    <property type="entry name" value="SUR7/Rim9-like_fungi"/>
</dbReference>
<dbReference type="Proteomes" id="UP000030106">
    <property type="component" value="Unassembled WGS sequence"/>
</dbReference>
<dbReference type="AlphaFoldDB" id="A0A0A2VWI8"/>
<dbReference type="Pfam" id="PF06687">
    <property type="entry name" value="SUR7"/>
    <property type="match status" value="1"/>
</dbReference>
<feature type="transmembrane region" description="Helical" evidence="2">
    <location>
        <begin position="204"/>
        <end position="230"/>
    </location>
</feature>
<gene>
    <name evidence="3" type="ORF">BBAD15_g2000</name>
</gene>
<reference evidence="3 4" key="1">
    <citation type="submission" date="2012-10" db="EMBL/GenBank/DDBJ databases">
        <title>Genome sequencing and analysis of entomopathogenic fungi Beauveria bassiana D1-5.</title>
        <authorList>
            <person name="Li Q."/>
            <person name="Wang L."/>
            <person name="Zhang Z."/>
            <person name="Wang Q."/>
            <person name="Ren J."/>
            <person name="Wang M."/>
            <person name="Xu W."/>
            <person name="Wang J."/>
            <person name="Lu Y."/>
            <person name="Du Q."/>
            <person name="Sun Z."/>
        </authorList>
    </citation>
    <scope>NUCLEOTIDE SEQUENCE [LARGE SCALE GENOMIC DNA]</scope>
    <source>
        <strain evidence="3 4">D1-5</strain>
    </source>
</reference>
<evidence type="ECO:0008006" key="5">
    <source>
        <dbReference type="Google" id="ProtNLM"/>
    </source>
</evidence>
<dbReference type="PANTHER" id="PTHR28019">
    <property type="entry name" value="CELL MEMBRANE PROTEIN YLR413W-RELATED"/>
    <property type="match status" value="1"/>
</dbReference>
<accession>A0A0A2VWI8</accession>
<dbReference type="GO" id="GO:0031505">
    <property type="term" value="P:fungal-type cell wall organization"/>
    <property type="evidence" value="ECO:0007669"/>
    <property type="project" value="TreeGrafter"/>
</dbReference>
<dbReference type="InterPro" id="IPR052413">
    <property type="entry name" value="SUR7_domain"/>
</dbReference>
<protein>
    <recommendedName>
        <fullName evidence="5">SUR7 family protein pun1</fullName>
    </recommendedName>
</protein>
<evidence type="ECO:0000256" key="2">
    <source>
        <dbReference type="SAM" id="Phobius"/>
    </source>
</evidence>
<keyword evidence="2" id="KW-1133">Transmembrane helix</keyword>
<organism evidence="3 4">
    <name type="scientific">Beauveria bassiana D1-5</name>
    <dbReference type="NCBI Taxonomy" id="1245745"/>
    <lineage>
        <taxon>Eukaryota</taxon>
        <taxon>Fungi</taxon>
        <taxon>Dikarya</taxon>
        <taxon>Ascomycota</taxon>
        <taxon>Pezizomycotina</taxon>
        <taxon>Sordariomycetes</taxon>
        <taxon>Hypocreomycetidae</taxon>
        <taxon>Hypocreales</taxon>
        <taxon>Cordycipitaceae</taxon>
        <taxon>Beauveria</taxon>
    </lineage>
</organism>
<keyword evidence="2" id="KW-0472">Membrane</keyword>
<keyword evidence="2" id="KW-0812">Transmembrane</keyword>
<evidence type="ECO:0000313" key="4">
    <source>
        <dbReference type="Proteomes" id="UP000030106"/>
    </source>
</evidence>
<comment type="caution">
    <text evidence="3">The sequence shown here is derived from an EMBL/GenBank/DDBJ whole genome shotgun (WGS) entry which is preliminary data.</text>
</comment>
<dbReference type="PANTHER" id="PTHR28019:SF7">
    <property type="entry name" value="SUR7 PROTEIN"/>
    <property type="match status" value="1"/>
</dbReference>
<dbReference type="OrthoDB" id="4159154at2759"/>
<dbReference type="GO" id="GO:0051285">
    <property type="term" value="C:cell cortex of cell tip"/>
    <property type="evidence" value="ECO:0007669"/>
    <property type="project" value="TreeGrafter"/>
</dbReference>
<dbReference type="HOGENOM" id="CLU_064532_0_0_1"/>
<sequence length="354" mass="38770">MRPSILRLSAVVSLVFTLISFILAAITLFAGRNTGTLENYAALRVNTSMAPKAVIEFSLNQLTGSNSMRSTEELTSRSNSWLDSLTSDVGNFLGDIEKNISNAFTHGIDSVVGDAVATAKRQLNISDWYSLHVLGTCQGDYTPNATVSNPGRRTKGCREDVRHRFNIAEVLDQQFQIGNRNVSLGDLEWTNSIRDQVNGINDDLYSLVILLSLAFSLLGAALFSTVANVVWPGKKSLVLATLVLTTLASSIIMGASIAVTVQTSRSTSELNKRTKRIGIETSRGNPFLFIIWTLMAFTTIVSLSWQALYLLVRRDARRAEIVKYSAKRDASGQLLNSGSDGPTQREKSNKKSRL</sequence>
<evidence type="ECO:0000313" key="3">
    <source>
        <dbReference type="EMBL" id="KGQ12261.1"/>
    </source>
</evidence>
<feature type="transmembrane region" description="Helical" evidence="2">
    <location>
        <begin position="289"/>
        <end position="312"/>
    </location>
</feature>
<feature type="transmembrane region" description="Helical" evidence="2">
    <location>
        <begin position="237"/>
        <end position="261"/>
    </location>
</feature>
<name>A0A0A2VWI8_BEABA</name>
<feature type="compositionally biased region" description="Basic and acidic residues" evidence="1">
    <location>
        <begin position="343"/>
        <end position="354"/>
    </location>
</feature>
<dbReference type="GO" id="GO:0005886">
    <property type="term" value="C:plasma membrane"/>
    <property type="evidence" value="ECO:0007669"/>
    <property type="project" value="InterPro"/>
</dbReference>
<feature type="region of interest" description="Disordered" evidence="1">
    <location>
        <begin position="332"/>
        <end position="354"/>
    </location>
</feature>
<evidence type="ECO:0000256" key="1">
    <source>
        <dbReference type="SAM" id="MobiDB-lite"/>
    </source>
</evidence>
<feature type="compositionally biased region" description="Polar residues" evidence="1">
    <location>
        <begin position="333"/>
        <end position="342"/>
    </location>
</feature>
<dbReference type="EMBL" id="ANFO01000132">
    <property type="protein sequence ID" value="KGQ12261.1"/>
    <property type="molecule type" value="Genomic_DNA"/>
</dbReference>